<name>A0AAD9KM77_RIDPI</name>
<keyword evidence="2" id="KW-1185">Reference proteome</keyword>
<comment type="caution">
    <text evidence="1">The sequence shown here is derived from an EMBL/GenBank/DDBJ whole genome shotgun (WGS) entry which is preliminary data.</text>
</comment>
<gene>
    <name evidence="1" type="ORF">NP493_842g01012</name>
</gene>
<evidence type="ECO:0000313" key="2">
    <source>
        <dbReference type="Proteomes" id="UP001209878"/>
    </source>
</evidence>
<dbReference type="EMBL" id="JAODUO010000842">
    <property type="protein sequence ID" value="KAK2173922.1"/>
    <property type="molecule type" value="Genomic_DNA"/>
</dbReference>
<dbReference type="Proteomes" id="UP001209878">
    <property type="component" value="Unassembled WGS sequence"/>
</dbReference>
<protein>
    <submittedName>
        <fullName evidence="1">Uncharacterized protein</fullName>
    </submittedName>
</protein>
<sequence length="21" mass="2651">MLPRELETVFDWTRLLERSKM</sequence>
<accession>A0AAD9KM77</accession>
<organism evidence="1 2">
    <name type="scientific">Ridgeia piscesae</name>
    <name type="common">Tubeworm</name>
    <dbReference type="NCBI Taxonomy" id="27915"/>
    <lineage>
        <taxon>Eukaryota</taxon>
        <taxon>Metazoa</taxon>
        <taxon>Spiralia</taxon>
        <taxon>Lophotrochozoa</taxon>
        <taxon>Annelida</taxon>
        <taxon>Polychaeta</taxon>
        <taxon>Sedentaria</taxon>
        <taxon>Canalipalpata</taxon>
        <taxon>Sabellida</taxon>
        <taxon>Siboglinidae</taxon>
        <taxon>Ridgeia</taxon>
    </lineage>
</organism>
<reference evidence="1" key="1">
    <citation type="journal article" date="2023" name="Mol. Biol. Evol.">
        <title>Third-Generation Sequencing Reveals the Adaptive Role of the Epigenome in Three Deep-Sea Polychaetes.</title>
        <authorList>
            <person name="Perez M."/>
            <person name="Aroh O."/>
            <person name="Sun Y."/>
            <person name="Lan Y."/>
            <person name="Juniper S.K."/>
            <person name="Young C.R."/>
            <person name="Angers B."/>
            <person name="Qian P.Y."/>
        </authorList>
    </citation>
    <scope>NUCLEOTIDE SEQUENCE</scope>
    <source>
        <strain evidence="1">R07B-5</strain>
    </source>
</reference>
<dbReference type="AlphaFoldDB" id="A0AAD9KM77"/>
<evidence type="ECO:0000313" key="1">
    <source>
        <dbReference type="EMBL" id="KAK2173922.1"/>
    </source>
</evidence>
<proteinExistence type="predicted"/>